<keyword evidence="2" id="KW-1185">Reference proteome</keyword>
<evidence type="ECO:0000313" key="1">
    <source>
        <dbReference type="EMBL" id="KXS22562.1"/>
    </source>
</evidence>
<dbReference type="EMBL" id="KQ965731">
    <property type="protein sequence ID" value="KXS22562.1"/>
    <property type="molecule type" value="Genomic_DNA"/>
</dbReference>
<dbReference type="AlphaFoldDB" id="A0A139B0P4"/>
<name>A0A139B0P4_GONPJ</name>
<protein>
    <submittedName>
        <fullName evidence="1">Uncharacterized protein</fullName>
    </submittedName>
</protein>
<gene>
    <name evidence="1" type="ORF">M427DRAFT_130217</name>
</gene>
<organism evidence="1 2">
    <name type="scientific">Gonapodya prolifera (strain JEL478)</name>
    <name type="common">Monoblepharis prolifera</name>
    <dbReference type="NCBI Taxonomy" id="1344416"/>
    <lineage>
        <taxon>Eukaryota</taxon>
        <taxon>Fungi</taxon>
        <taxon>Fungi incertae sedis</taxon>
        <taxon>Chytridiomycota</taxon>
        <taxon>Chytridiomycota incertae sedis</taxon>
        <taxon>Monoblepharidomycetes</taxon>
        <taxon>Monoblepharidales</taxon>
        <taxon>Gonapodyaceae</taxon>
        <taxon>Gonapodya</taxon>
    </lineage>
</organism>
<sequence length="307" mass="33971">MPRKSTKLRHLNGDLGPSESAALETLGADAVSGPAKVPIQSLAMPERKVACLTTEERAIAAELYPKIKNFMGKAYPTEKRFMECLEMNMTPIKELMYFRVCNDCTLRLSEHLPTAPLSVLWRIFELDMMPLDETVGTLAPKLLRDGGEPDPRRPPCRVGEDVLTRTLTLPPSSPECQKTTGQCIKWRSRLRRRLNMNGASQGSCYSCSPPHAPAGFTGGCYWGEASNTHVAQRCGSWPVLQRAFISLPCTTIGTQFSHSRTTFPPLYTTLCHSHGPITVLRPIDNVPWHRLVVLWWCTGASPLGPAG</sequence>
<evidence type="ECO:0000313" key="2">
    <source>
        <dbReference type="Proteomes" id="UP000070544"/>
    </source>
</evidence>
<reference evidence="1 2" key="1">
    <citation type="journal article" date="2015" name="Genome Biol. Evol.">
        <title>Phylogenomic analyses indicate that early fungi evolved digesting cell walls of algal ancestors of land plants.</title>
        <authorList>
            <person name="Chang Y."/>
            <person name="Wang S."/>
            <person name="Sekimoto S."/>
            <person name="Aerts A.L."/>
            <person name="Choi C."/>
            <person name="Clum A."/>
            <person name="LaButti K.M."/>
            <person name="Lindquist E.A."/>
            <person name="Yee Ngan C."/>
            <person name="Ohm R.A."/>
            <person name="Salamov A.A."/>
            <person name="Grigoriev I.V."/>
            <person name="Spatafora J.W."/>
            <person name="Berbee M.L."/>
        </authorList>
    </citation>
    <scope>NUCLEOTIDE SEQUENCE [LARGE SCALE GENOMIC DNA]</scope>
    <source>
        <strain evidence="1 2">JEL478</strain>
    </source>
</reference>
<dbReference type="Proteomes" id="UP000070544">
    <property type="component" value="Unassembled WGS sequence"/>
</dbReference>
<proteinExistence type="predicted"/>
<accession>A0A139B0P4</accession>